<dbReference type="SUPFAM" id="SSF53254">
    <property type="entry name" value="Phosphoglycerate mutase-like"/>
    <property type="match status" value="1"/>
</dbReference>
<proteinExistence type="predicted"/>
<dbReference type="eggNOG" id="COG0406">
    <property type="taxonomic scope" value="Bacteria"/>
</dbReference>
<dbReference type="Proteomes" id="UP000002377">
    <property type="component" value="Chromosome"/>
</dbReference>
<evidence type="ECO:0000256" key="4">
    <source>
        <dbReference type="PIRSR" id="PIRSR613078-2"/>
    </source>
</evidence>
<evidence type="ECO:0000256" key="5">
    <source>
        <dbReference type="PIRSR" id="PIRSR613078-3"/>
    </source>
</evidence>
<reference evidence="6 7" key="1">
    <citation type="submission" date="2010-05" db="EMBL/GenBank/DDBJ databases">
        <title>Complete sequence of Thermincola sp. JR.</title>
        <authorList>
            <consortium name="US DOE Joint Genome Institute"/>
            <person name="Lucas S."/>
            <person name="Copeland A."/>
            <person name="Lapidus A."/>
            <person name="Cheng J.-F."/>
            <person name="Bruce D."/>
            <person name="Goodwin L."/>
            <person name="Pitluck S."/>
            <person name="Chertkov O."/>
            <person name="Detter J.C."/>
            <person name="Han C."/>
            <person name="Tapia R."/>
            <person name="Land M."/>
            <person name="Hauser L."/>
            <person name="Kyrpides N."/>
            <person name="Mikhailova N."/>
            <person name="Hazen T.C."/>
            <person name="Woyke T."/>
        </authorList>
    </citation>
    <scope>NUCLEOTIDE SEQUENCE [LARGE SCALE GENOMIC DNA]</scope>
    <source>
        <strain evidence="6 7">JR</strain>
    </source>
</reference>
<dbReference type="PANTHER" id="PTHR46517">
    <property type="entry name" value="FRUCTOSE-2,6-BISPHOSPHATASE TIGAR"/>
    <property type="match status" value="1"/>
</dbReference>
<evidence type="ECO:0000313" key="7">
    <source>
        <dbReference type="Proteomes" id="UP000002377"/>
    </source>
</evidence>
<evidence type="ECO:0000313" key="6">
    <source>
        <dbReference type="EMBL" id="ADG82173.1"/>
    </source>
</evidence>
<dbReference type="AlphaFoldDB" id="D5XEV2"/>
<dbReference type="InterPro" id="IPR013078">
    <property type="entry name" value="His_Pase_superF_clade-1"/>
</dbReference>
<dbReference type="InterPro" id="IPR029033">
    <property type="entry name" value="His_PPase_superfam"/>
</dbReference>
<feature type="binding site" evidence="4">
    <location>
        <begin position="11"/>
        <end position="18"/>
    </location>
    <ligand>
        <name>substrate</name>
    </ligand>
</feature>
<protein>
    <recommendedName>
        <fullName evidence="2">Alpha-ribazole phosphatase</fullName>
        <ecNumber evidence="2">3.1.3.73</ecNumber>
    </recommendedName>
</protein>
<dbReference type="SMART" id="SM00855">
    <property type="entry name" value="PGAM"/>
    <property type="match status" value="1"/>
</dbReference>
<dbReference type="CDD" id="cd07067">
    <property type="entry name" value="HP_PGM_like"/>
    <property type="match status" value="1"/>
</dbReference>
<dbReference type="InterPro" id="IPR001345">
    <property type="entry name" value="PG/BPGM_mutase_AS"/>
</dbReference>
<keyword evidence="7" id="KW-1185">Reference proteome</keyword>
<dbReference type="GO" id="GO:0045820">
    <property type="term" value="P:negative regulation of glycolytic process"/>
    <property type="evidence" value="ECO:0007669"/>
    <property type="project" value="TreeGrafter"/>
</dbReference>
<evidence type="ECO:0000256" key="2">
    <source>
        <dbReference type="NCBIfam" id="TIGR03162"/>
    </source>
</evidence>
<dbReference type="STRING" id="635013.TherJR_1313"/>
<dbReference type="PANTHER" id="PTHR46517:SF1">
    <property type="entry name" value="FRUCTOSE-2,6-BISPHOSPHATASE TIGAR"/>
    <property type="match status" value="1"/>
</dbReference>
<dbReference type="EC" id="3.1.3.73" evidence="2"/>
<dbReference type="GO" id="GO:0004331">
    <property type="term" value="F:fructose-2,6-bisphosphate 2-phosphatase activity"/>
    <property type="evidence" value="ECO:0007669"/>
    <property type="project" value="TreeGrafter"/>
</dbReference>
<gene>
    <name evidence="6" type="ordered locus">TherJR_1313</name>
</gene>
<dbReference type="EMBL" id="CP002028">
    <property type="protein sequence ID" value="ADG82173.1"/>
    <property type="molecule type" value="Genomic_DNA"/>
</dbReference>
<dbReference type="GO" id="GO:0009236">
    <property type="term" value="P:cobalamin biosynthetic process"/>
    <property type="evidence" value="ECO:0007669"/>
    <property type="project" value="UniProtKB-UniRule"/>
</dbReference>
<dbReference type="KEGG" id="tjr:TherJR_1313"/>
<name>D5XEV2_THEPJ</name>
<feature type="active site" description="Tele-phosphohistidine intermediate" evidence="3">
    <location>
        <position position="12"/>
    </location>
</feature>
<accession>D5XEV2</accession>
<sequence>MDDMVRIYLVRHGETNWNKSLKYQGHKDVPLNDEGKKQAEKIGLRLAKEKIDAVYSSDLSRARETAAAIARHHNKQVITLREFRETNFGCWEGLTYAEIVAAYEEVMLNWRKNPWQTKIPGGECLEEVVNRTNGMFWQLVEKHAGENIVIVAHGGTNRTIIAGILGMDFNDYWKLKQDNVCLNIIEVFPEKRAILCALNDTSHLF</sequence>
<dbReference type="PROSITE" id="PS00175">
    <property type="entry name" value="PG_MUTASE"/>
    <property type="match status" value="1"/>
</dbReference>
<dbReference type="Pfam" id="PF00300">
    <property type="entry name" value="His_Phos_1"/>
    <property type="match status" value="1"/>
</dbReference>
<feature type="site" description="Transition state stabilizer" evidence="5">
    <location>
        <position position="153"/>
    </location>
</feature>
<dbReference type="NCBIfam" id="TIGR03162">
    <property type="entry name" value="ribazole_cobC"/>
    <property type="match status" value="1"/>
</dbReference>
<dbReference type="OrthoDB" id="9781415at2"/>
<dbReference type="InterPro" id="IPR051695">
    <property type="entry name" value="Phosphoglycerate_Mutase"/>
</dbReference>
<evidence type="ECO:0000256" key="1">
    <source>
        <dbReference type="ARBA" id="ARBA00022801"/>
    </source>
</evidence>
<organism evidence="6 7">
    <name type="scientific">Thermincola potens (strain JR)</name>
    <dbReference type="NCBI Taxonomy" id="635013"/>
    <lineage>
        <taxon>Bacteria</taxon>
        <taxon>Bacillati</taxon>
        <taxon>Bacillota</taxon>
        <taxon>Clostridia</taxon>
        <taxon>Eubacteriales</taxon>
        <taxon>Thermincolaceae</taxon>
        <taxon>Thermincola</taxon>
    </lineage>
</organism>
<dbReference type="GO" id="GO:0043755">
    <property type="term" value="F:alpha-ribazole phosphatase activity"/>
    <property type="evidence" value="ECO:0007669"/>
    <property type="project" value="UniProtKB-UniRule"/>
</dbReference>
<dbReference type="GO" id="GO:0005829">
    <property type="term" value="C:cytosol"/>
    <property type="evidence" value="ECO:0007669"/>
    <property type="project" value="TreeGrafter"/>
</dbReference>
<dbReference type="RefSeq" id="WP_013120191.1">
    <property type="nucleotide sequence ID" value="NC_014152.1"/>
</dbReference>
<dbReference type="HOGENOM" id="CLU_033323_8_4_9"/>
<dbReference type="InterPro" id="IPR017578">
    <property type="entry name" value="Ribazole_CobC"/>
</dbReference>
<dbReference type="Gene3D" id="3.40.50.1240">
    <property type="entry name" value="Phosphoglycerate mutase-like"/>
    <property type="match status" value="1"/>
</dbReference>
<feature type="binding site" evidence="4">
    <location>
        <position position="61"/>
    </location>
    <ligand>
        <name>substrate</name>
    </ligand>
</feature>
<feature type="active site" description="Proton donor/acceptor" evidence="3">
    <location>
        <position position="85"/>
    </location>
</feature>
<evidence type="ECO:0000256" key="3">
    <source>
        <dbReference type="PIRSR" id="PIRSR613078-1"/>
    </source>
</evidence>
<keyword evidence="1" id="KW-0378">Hydrolase</keyword>
<dbReference type="GO" id="GO:0043456">
    <property type="term" value="P:regulation of pentose-phosphate shunt"/>
    <property type="evidence" value="ECO:0007669"/>
    <property type="project" value="TreeGrafter"/>
</dbReference>